<comment type="caution">
    <text evidence="1">The sequence shown here is derived from an EMBL/GenBank/DDBJ whole genome shotgun (WGS) entry which is preliminary data.</text>
</comment>
<reference evidence="1" key="1">
    <citation type="journal article" date="2015" name="Nature">
        <title>Complex archaea that bridge the gap between prokaryotes and eukaryotes.</title>
        <authorList>
            <person name="Spang A."/>
            <person name="Saw J.H."/>
            <person name="Jorgensen S.L."/>
            <person name="Zaremba-Niedzwiedzka K."/>
            <person name="Martijn J."/>
            <person name="Lind A.E."/>
            <person name="van Eijk R."/>
            <person name="Schleper C."/>
            <person name="Guy L."/>
            <person name="Ettema T.J."/>
        </authorList>
    </citation>
    <scope>NUCLEOTIDE SEQUENCE</scope>
</reference>
<organism evidence="1">
    <name type="scientific">marine sediment metagenome</name>
    <dbReference type="NCBI Taxonomy" id="412755"/>
    <lineage>
        <taxon>unclassified sequences</taxon>
        <taxon>metagenomes</taxon>
        <taxon>ecological metagenomes</taxon>
    </lineage>
</organism>
<name>A0A0F9A8Z6_9ZZZZ</name>
<accession>A0A0F9A8Z6</accession>
<sequence>MTGYDKCPHCGAWRKLNELTNHIDVCYQYSRKESLEQLEKCVLPEVEDGDKT</sequence>
<protein>
    <submittedName>
        <fullName evidence="1">Uncharacterized protein</fullName>
    </submittedName>
</protein>
<dbReference type="AlphaFoldDB" id="A0A0F9A8Z6"/>
<dbReference type="EMBL" id="LAZR01047249">
    <property type="protein sequence ID" value="KKK94655.1"/>
    <property type="molecule type" value="Genomic_DNA"/>
</dbReference>
<proteinExistence type="predicted"/>
<gene>
    <name evidence="1" type="ORF">LCGC14_2680650</name>
</gene>
<evidence type="ECO:0000313" key="1">
    <source>
        <dbReference type="EMBL" id="KKK94655.1"/>
    </source>
</evidence>